<name>A0A6A6HUE2_9PLEO</name>
<dbReference type="AlphaFoldDB" id="A0A6A6HUE2"/>
<reference evidence="2" key="1">
    <citation type="journal article" date="2020" name="Stud. Mycol.">
        <title>101 Dothideomycetes genomes: a test case for predicting lifestyles and emergence of pathogens.</title>
        <authorList>
            <person name="Haridas S."/>
            <person name="Albert R."/>
            <person name="Binder M."/>
            <person name="Bloem J."/>
            <person name="Labutti K."/>
            <person name="Salamov A."/>
            <person name="Andreopoulos B."/>
            <person name="Baker S."/>
            <person name="Barry K."/>
            <person name="Bills G."/>
            <person name="Bluhm B."/>
            <person name="Cannon C."/>
            <person name="Castanera R."/>
            <person name="Culley D."/>
            <person name="Daum C."/>
            <person name="Ezra D."/>
            <person name="Gonzalez J."/>
            <person name="Henrissat B."/>
            <person name="Kuo A."/>
            <person name="Liang C."/>
            <person name="Lipzen A."/>
            <person name="Lutzoni F."/>
            <person name="Magnuson J."/>
            <person name="Mondo S."/>
            <person name="Nolan M."/>
            <person name="Ohm R."/>
            <person name="Pangilinan J."/>
            <person name="Park H.-J."/>
            <person name="Ramirez L."/>
            <person name="Alfaro M."/>
            <person name="Sun H."/>
            <person name="Tritt A."/>
            <person name="Yoshinaga Y."/>
            <person name="Zwiers L.-H."/>
            <person name="Turgeon B."/>
            <person name="Goodwin S."/>
            <person name="Spatafora J."/>
            <person name="Crous P."/>
            <person name="Grigoriev I."/>
        </authorList>
    </citation>
    <scope>NUCLEOTIDE SEQUENCE</scope>
    <source>
        <strain evidence="2">CBS 122368</strain>
    </source>
</reference>
<proteinExistence type="predicted"/>
<evidence type="ECO:0000256" key="1">
    <source>
        <dbReference type="SAM" id="MobiDB-lite"/>
    </source>
</evidence>
<keyword evidence="3" id="KW-1185">Reference proteome</keyword>
<dbReference type="EMBL" id="ML987214">
    <property type="protein sequence ID" value="KAF2241050.1"/>
    <property type="molecule type" value="Genomic_DNA"/>
</dbReference>
<dbReference type="RefSeq" id="XP_033676054.1">
    <property type="nucleotide sequence ID" value="XM_033827335.1"/>
</dbReference>
<sequence>MAVWGLGAPTRPPVRAASGRSGRRGMPGSLAAGLTHRERTLCPRDQRPPLPEADVRERPRPRSRPWQRLKRRFSDDSSLRALQSRLQHVARFAAWCWWCWCWCCSAASEPFPLRHRLPRTRTRPRADVAAVNTARAPYEDMSSGLRVSAPFSVLSLARRPAFHMTGHHCGRENAARMAHGSAVAQAGFCRYGLCVCLQPLRCAAAHSMPREKRTREFLLAPPASEW</sequence>
<feature type="region of interest" description="Disordered" evidence="1">
    <location>
        <begin position="1"/>
        <end position="69"/>
    </location>
</feature>
<protein>
    <submittedName>
        <fullName evidence="2">Uncharacterized protein</fullName>
    </submittedName>
</protein>
<dbReference type="Proteomes" id="UP000800094">
    <property type="component" value="Unassembled WGS sequence"/>
</dbReference>
<evidence type="ECO:0000313" key="3">
    <source>
        <dbReference type="Proteomes" id="UP000800094"/>
    </source>
</evidence>
<accession>A0A6A6HUE2</accession>
<gene>
    <name evidence="2" type="ORF">BU26DRAFT_511839</name>
</gene>
<dbReference type="GeneID" id="54580665"/>
<evidence type="ECO:0000313" key="2">
    <source>
        <dbReference type="EMBL" id="KAF2241050.1"/>
    </source>
</evidence>
<organism evidence="2 3">
    <name type="scientific">Trematosphaeria pertusa</name>
    <dbReference type="NCBI Taxonomy" id="390896"/>
    <lineage>
        <taxon>Eukaryota</taxon>
        <taxon>Fungi</taxon>
        <taxon>Dikarya</taxon>
        <taxon>Ascomycota</taxon>
        <taxon>Pezizomycotina</taxon>
        <taxon>Dothideomycetes</taxon>
        <taxon>Pleosporomycetidae</taxon>
        <taxon>Pleosporales</taxon>
        <taxon>Massarineae</taxon>
        <taxon>Trematosphaeriaceae</taxon>
        <taxon>Trematosphaeria</taxon>
    </lineage>
</organism>
<feature type="compositionally biased region" description="Basic and acidic residues" evidence="1">
    <location>
        <begin position="35"/>
        <end position="60"/>
    </location>
</feature>